<sequence length="197" mass="22082">MKKQTKVIIIVAIIVVAIGGYYSYQKNNFNKRSQASDKIMKDKGVKPNNTDKSIVNKILKDDDLDYAYITHDDNNVTLALKFKKDMQDKEKYSKMNKYVDQLKTYYKGKTINAMAVVDWLVTPSYKGLTTAISGKIDTKKVTSVKVFVKGNPTDVNIESDGTFSYDVNAINPGTIITIKAYDSNNNAVNSKDVIRGL</sequence>
<keyword evidence="1" id="KW-1133">Transmembrane helix</keyword>
<accession>A5N1W4</accession>
<keyword evidence="3" id="KW-1185">Reference proteome</keyword>
<dbReference type="EMBL" id="CP000673">
    <property type="protein sequence ID" value="EDK35110.1"/>
    <property type="molecule type" value="Genomic_DNA"/>
</dbReference>
<evidence type="ECO:0000313" key="2">
    <source>
        <dbReference type="EMBL" id="EDK35110.1"/>
    </source>
</evidence>
<reference evidence="2 3" key="1">
    <citation type="journal article" date="2008" name="Proc. Natl. Acad. Sci. U.S.A.">
        <title>The genome of Clostridium kluyveri, a strict anaerobe with unique metabolic features.</title>
        <authorList>
            <person name="Seedorf H."/>
            <person name="Fricke W.F."/>
            <person name="Veith B."/>
            <person name="Brueggemann H."/>
            <person name="Liesegang H."/>
            <person name="Strittmatter A."/>
            <person name="Miethke M."/>
            <person name="Buckel W."/>
            <person name="Hinderberger J."/>
            <person name="Li F."/>
            <person name="Hagemeier C."/>
            <person name="Thauer R.K."/>
            <person name="Gottschalk G."/>
        </authorList>
    </citation>
    <scope>NUCLEOTIDE SEQUENCE [LARGE SCALE GENOMIC DNA]</scope>
    <source>
        <strain evidence="3">ATCC 8527 / DSM 555 / NCIMB 10680</strain>
    </source>
</reference>
<protein>
    <submittedName>
        <fullName evidence="2">Uncharacterized protein</fullName>
    </submittedName>
</protein>
<dbReference type="Proteomes" id="UP000002411">
    <property type="component" value="Chromosome"/>
</dbReference>
<dbReference type="eggNOG" id="ENOG5032AQF">
    <property type="taxonomic scope" value="Bacteria"/>
</dbReference>
<organism evidence="2 3">
    <name type="scientific">Clostridium kluyveri (strain ATCC 8527 / DSM 555 / NBRC 12016 / NCIMB 10680 / K1)</name>
    <dbReference type="NCBI Taxonomy" id="431943"/>
    <lineage>
        <taxon>Bacteria</taxon>
        <taxon>Bacillati</taxon>
        <taxon>Bacillota</taxon>
        <taxon>Clostridia</taxon>
        <taxon>Eubacteriales</taxon>
        <taxon>Clostridiaceae</taxon>
        <taxon>Clostridium</taxon>
    </lineage>
</organism>
<keyword evidence="1" id="KW-0472">Membrane</keyword>
<dbReference type="HOGENOM" id="CLU_1382027_0_0_9"/>
<dbReference type="STRING" id="431943.CKL_3102"/>
<feature type="transmembrane region" description="Helical" evidence="1">
    <location>
        <begin position="7"/>
        <end position="24"/>
    </location>
</feature>
<gene>
    <name evidence="2" type="ordered locus">CKL_3102</name>
</gene>
<dbReference type="KEGG" id="ckl:CKL_3102"/>
<evidence type="ECO:0000313" key="3">
    <source>
        <dbReference type="Proteomes" id="UP000002411"/>
    </source>
</evidence>
<dbReference type="AlphaFoldDB" id="A5N1W4"/>
<name>A5N1W4_CLOK5</name>
<dbReference type="RefSeq" id="WP_012103445.1">
    <property type="nucleotide sequence ID" value="NC_009706.1"/>
</dbReference>
<evidence type="ECO:0000256" key="1">
    <source>
        <dbReference type="SAM" id="Phobius"/>
    </source>
</evidence>
<proteinExistence type="predicted"/>
<keyword evidence="1" id="KW-0812">Transmembrane</keyword>